<evidence type="ECO:0000256" key="1">
    <source>
        <dbReference type="SAM" id="MobiDB-lite"/>
    </source>
</evidence>
<evidence type="ECO:0000313" key="2">
    <source>
        <dbReference type="EMBL" id="MEE6148055.1"/>
    </source>
</evidence>
<comment type="caution">
    <text evidence="2">The sequence shown here is derived from an EMBL/GenBank/DDBJ whole genome shotgun (WGS) entry which is preliminary data.</text>
</comment>
<reference evidence="2 3" key="1">
    <citation type="submission" date="2024-01" db="EMBL/GenBank/DDBJ databases">
        <title>Description of Olsenella sp. nov., isolated from pig feces.</title>
        <authorList>
            <person name="Chang Y.-H."/>
        </authorList>
    </citation>
    <scope>NUCLEOTIDE SEQUENCE [LARGE SCALE GENOMIC DNA]</scope>
    <source>
        <strain evidence="2 3">YH-ols2223</strain>
    </source>
</reference>
<sequence length="78" mass="9244">MKHGIFSGRANHVREVIMGLFFGKKKRKHTNPNVWVDPTSDEFMMRYVLDQDRKNRDMNRAQVHDNAPQDSWGDGWDK</sequence>
<gene>
    <name evidence="2" type="ORF">VXJ25_08695</name>
</gene>
<evidence type="ECO:0000313" key="3">
    <source>
        <dbReference type="Proteomes" id="UP001332931"/>
    </source>
</evidence>
<dbReference type="RefSeq" id="WP_330958820.1">
    <property type="nucleotide sequence ID" value="NZ_JAZGJQ010000012.1"/>
</dbReference>
<protein>
    <submittedName>
        <fullName evidence="2">Uncharacterized protein</fullName>
    </submittedName>
</protein>
<keyword evidence="3" id="KW-1185">Reference proteome</keyword>
<name>A0ABU7RBR9_9ACTN</name>
<proteinExistence type="predicted"/>
<organism evidence="2 3">
    <name type="scientific">Olsenella absiana</name>
    <dbReference type="NCBI Taxonomy" id="3115222"/>
    <lineage>
        <taxon>Bacteria</taxon>
        <taxon>Bacillati</taxon>
        <taxon>Actinomycetota</taxon>
        <taxon>Coriobacteriia</taxon>
        <taxon>Coriobacteriales</taxon>
        <taxon>Atopobiaceae</taxon>
        <taxon>Olsenella</taxon>
    </lineage>
</organism>
<dbReference type="EMBL" id="JAZGJQ010000012">
    <property type="protein sequence ID" value="MEE6148055.1"/>
    <property type="molecule type" value="Genomic_DNA"/>
</dbReference>
<feature type="region of interest" description="Disordered" evidence="1">
    <location>
        <begin position="56"/>
        <end position="78"/>
    </location>
</feature>
<accession>A0ABU7RBR9</accession>
<dbReference type="Proteomes" id="UP001332931">
    <property type="component" value="Unassembled WGS sequence"/>
</dbReference>